<dbReference type="NCBIfam" id="TIGR04088">
    <property type="entry name" value="cognate_SipW"/>
    <property type="match status" value="1"/>
</dbReference>
<comment type="caution">
    <text evidence="2">The sequence shown here is derived from an EMBL/GenBank/DDBJ whole genome shotgun (WGS) entry which is preliminary data.</text>
</comment>
<evidence type="ECO:0000313" key="2">
    <source>
        <dbReference type="EMBL" id="OGM29163.1"/>
    </source>
</evidence>
<evidence type="ECO:0000256" key="1">
    <source>
        <dbReference type="SAM" id="SignalP"/>
    </source>
</evidence>
<keyword evidence="1" id="KW-0732">Signal</keyword>
<evidence type="ECO:0000313" key="3">
    <source>
        <dbReference type="Proteomes" id="UP000177263"/>
    </source>
</evidence>
<dbReference type="AlphaFoldDB" id="A0A1F7YPE9"/>
<dbReference type="Proteomes" id="UP000177263">
    <property type="component" value="Unassembled WGS sequence"/>
</dbReference>
<dbReference type="EMBL" id="MGGM01000017">
    <property type="protein sequence ID" value="OGM29163.1"/>
    <property type="molecule type" value="Genomic_DNA"/>
</dbReference>
<gene>
    <name evidence="2" type="ORF">A2801_00775</name>
</gene>
<reference evidence="2 3" key="1">
    <citation type="journal article" date="2016" name="Nat. Commun.">
        <title>Thousands of microbial genomes shed light on interconnected biogeochemical processes in an aquifer system.</title>
        <authorList>
            <person name="Anantharaman K."/>
            <person name="Brown C.T."/>
            <person name="Hug L.A."/>
            <person name="Sharon I."/>
            <person name="Castelle C.J."/>
            <person name="Probst A.J."/>
            <person name="Thomas B.C."/>
            <person name="Singh A."/>
            <person name="Wilkins M.J."/>
            <person name="Karaoz U."/>
            <person name="Brodie E.L."/>
            <person name="Williams K.H."/>
            <person name="Hubbard S.S."/>
            <person name="Banfield J.F."/>
        </authorList>
    </citation>
    <scope>NUCLEOTIDE SEQUENCE [LARGE SCALE GENOMIC DNA]</scope>
</reference>
<proteinExistence type="predicted"/>
<accession>A0A1F7YPE9</accession>
<dbReference type="InterPro" id="IPR023833">
    <property type="entry name" value="Signal_pept_SipW-depend-type"/>
</dbReference>
<organism evidence="2 3">
    <name type="scientific">Candidatus Woesebacteria bacterium RIFCSPHIGHO2_01_FULL_41_10</name>
    <dbReference type="NCBI Taxonomy" id="1802500"/>
    <lineage>
        <taxon>Bacteria</taxon>
        <taxon>Candidatus Woeseibacteriota</taxon>
    </lineage>
</organism>
<evidence type="ECO:0008006" key="4">
    <source>
        <dbReference type="Google" id="ProtNLM"/>
    </source>
</evidence>
<name>A0A1F7YPE9_9BACT</name>
<feature type="chain" id="PRO_5009533829" description="SipW-cognate class signal peptide" evidence="1">
    <location>
        <begin position="17"/>
        <end position="309"/>
    </location>
</feature>
<protein>
    <recommendedName>
        <fullName evidence="4">SipW-cognate class signal peptide</fullName>
    </recommendedName>
</protein>
<feature type="signal peptide" evidence="1">
    <location>
        <begin position="1"/>
        <end position="16"/>
    </location>
</feature>
<sequence length="309" mass="34078">MRKLFTSLLVVGVASAAVIGGVTAFFSDTETSTGNILQAGSLDLKIDSTQHYDGLVCTLNGDAGYQWADEETGSFTVTTSPRPELLGEDCFGTWDLTDLDSENQFFRLTDIKPGDEGENTISWHVFDNDAWGRIQLTRVIDEDVTCTEPEGEVETDCATDQDGELDDRLVYYVWLDEGATPGFQCYRLEGRIAQCDPTEGDNERQDYETIGTQPTTASVGDTDFFMDMGPALQQAYLTHSCTEPTGHTNYGNCHGLAADGRLVGSATYYMGLAWRLPEETGNEVQTDRLGMDISFEVEQHRNNETPFAN</sequence>